<reference evidence="2" key="1">
    <citation type="submission" date="2023-07" db="EMBL/GenBank/DDBJ databases">
        <title>A chromosome-level genome assembly of Lolium multiflorum.</title>
        <authorList>
            <person name="Chen Y."/>
            <person name="Copetti D."/>
            <person name="Kolliker R."/>
            <person name="Studer B."/>
        </authorList>
    </citation>
    <scope>NUCLEOTIDE SEQUENCE</scope>
    <source>
        <strain evidence="2">02402/16</strain>
        <tissue evidence="2">Leaf</tissue>
    </source>
</reference>
<dbReference type="PROSITE" id="PS50181">
    <property type="entry name" value="FBOX"/>
    <property type="match status" value="1"/>
</dbReference>
<dbReference type="Gene3D" id="1.20.1280.50">
    <property type="match status" value="1"/>
</dbReference>
<dbReference type="SUPFAM" id="SSF48452">
    <property type="entry name" value="TPR-like"/>
    <property type="match status" value="1"/>
</dbReference>
<protein>
    <recommendedName>
        <fullName evidence="1">F-box domain-containing protein</fullName>
    </recommendedName>
</protein>
<dbReference type="AlphaFoldDB" id="A0AAD8TK90"/>
<dbReference type="PANTHER" id="PTHR32133:SF382">
    <property type="entry name" value="F-BOX DOMAIN-CONTAINING PROTEIN"/>
    <property type="match status" value="1"/>
</dbReference>
<dbReference type="Gene3D" id="1.25.40.10">
    <property type="entry name" value="Tetratricopeptide repeat domain"/>
    <property type="match status" value="1"/>
</dbReference>
<dbReference type="SUPFAM" id="SSF81383">
    <property type="entry name" value="F-box domain"/>
    <property type="match status" value="1"/>
</dbReference>
<proteinExistence type="predicted"/>
<dbReference type="InterPro" id="IPR036047">
    <property type="entry name" value="F-box-like_dom_sf"/>
</dbReference>
<evidence type="ECO:0000313" key="2">
    <source>
        <dbReference type="EMBL" id="KAK1684081.1"/>
    </source>
</evidence>
<feature type="domain" description="F-box" evidence="1">
    <location>
        <begin position="2"/>
        <end position="54"/>
    </location>
</feature>
<dbReference type="InterPro" id="IPR011990">
    <property type="entry name" value="TPR-like_helical_dom_sf"/>
</dbReference>
<accession>A0AAD8TK90</accession>
<evidence type="ECO:0000313" key="3">
    <source>
        <dbReference type="Proteomes" id="UP001231189"/>
    </source>
</evidence>
<dbReference type="EMBL" id="JAUUTY010000002">
    <property type="protein sequence ID" value="KAK1684081.1"/>
    <property type="molecule type" value="Genomic_DNA"/>
</dbReference>
<keyword evidence="3" id="KW-1185">Reference proteome</keyword>
<organism evidence="2 3">
    <name type="scientific">Lolium multiflorum</name>
    <name type="common">Italian ryegrass</name>
    <name type="synonym">Lolium perenne subsp. multiflorum</name>
    <dbReference type="NCBI Taxonomy" id="4521"/>
    <lineage>
        <taxon>Eukaryota</taxon>
        <taxon>Viridiplantae</taxon>
        <taxon>Streptophyta</taxon>
        <taxon>Embryophyta</taxon>
        <taxon>Tracheophyta</taxon>
        <taxon>Spermatophyta</taxon>
        <taxon>Magnoliopsida</taxon>
        <taxon>Liliopsida</taxon>
        <taxon>Poales</taxon>
        <taxon>Poaceae</taxon>
        <taxon>BOP clade</taxon>
        <taxon>Pooideae</taxon>
        <taxon>Poodae</taxon>
        <taxon>Poeae</taxon>
        <taxon>Poeae Chloroplast Group 2 (Poeae type)</taxon>
        <taxon>Loliodinae</taxon>
        <taxon>Loliinae</taxon>
        <taxon>Lolium</taxon>
    </lineage>
</organism>
<dbReference type="Proteomes" id="UP001231189">
    <property type="component" value="Unassembled WGS sequence"/>
</dbReference>
<dbReference type="PANTHER" id="PTHR32133">
    <property type="entry name" value="OS07G0120400 PROTEIN"/>
    <property type="match status" value="1"/>
</dbReference>
<sequence length="528" mass="59002">MPPPPPPLPDELLEEILLRLPPEDPGCLFRASLVCKPWRSRLTGSAFARLYREFHGKPPLLGFFENDKTVFCWFTPLSPTSPFLPVHPDHRDLFVLDSRHGRVLLNSVGPDGEPLDLIVWDPVGRRKWGLPYPEFADWVTVPDNAAVLCAVDGCDHLDCHGGPFLVVYVGTDEDDVAHACVYSSESCAWSPVTSYQSGGIKPPSTMASSSENLETTRDEHHDLLLLHSSGEVGDVKEKWVEKGEEDCEWKEGGWHEEGSVEDWEWKGEKAAQELFEKGSKAIEEGHFVDAKKFLHRALESWVLYCGRLSPMCVSTYYKYGIALLRKAQAKIAPHHQHVVEGSAIRDNTGSSKASGSNVRKGDTGKDLDLAWKMLNIARAILEKSPCIPMEKVLTFCALAEVSMEREDIDYSLRACFKALAILEHLVEPDHCRIVLLNLYIFLSLKSASKIPDALPYALKVFSLYKSRIEKLIRAKEALLAVKGDNSSAAEIGSEISSLDNEIEALFNIFSVLEEKLEDLGYKKHLPQP</sequence>
<name>A0AAD8TK90_LOLMU</name>
<dbReference type="InterPro" id="IPR001810">
    <property type="entry name" value="F-box_dom"/>
</dbReference>
<gene>
    <name evidence="2" type="ORF">QYE76_044929</name>
</gene>
<dbReference type="Pfam" id="PF00646">
    <property type="entry name" value="F-box"/>
    <property type="match status" value="1"/>
</dbReference>
<evidence type="ECO:0000259" key="1">
    <source>
        <dbReference type="PROSITE" id="PS50181"/>
    </source>
</evidence>
<comment type="caution">
    <text evidence="2">The sequence shown here is derived from an EMBL/GenBank/DDBJ whole genome shotgun (WGS) entry which is preliminary data.</text>
</comment>